<dbReference type="Proteomes" id="UP000198211">
    <property type="component" value="Unassembled WGS sequence"/>
</dbReference>
<dbReference type="OrthoDB" id="128412at2759"/>
<evidence type="ECO:0008006" key="3">
    <source>
        <dbReference type="Google" id="ProtNLM"/>
    </source>
</evidence>
<keyword evidence="2" id="KW-1185">Reference proteome</keyword>
<dbReference type="AlphaFoldDB" id="A0A225VMQ6"/>
<proteinExistence type="predicted"/>
<evidence type="ECO:0000313" key="1">
    <source>
        <dbReference type="EMBL" id="OWZ06821.1"/>
    </source>
</evidence>
<dbReference type="CDD" id="cd00303">
    <property type="entry name" value="retropepsin_like"/>
    <property type="match status" value="1"/>
</dbReference>
<dbReference type="Gene3D" id="2.40.70.10">
    <property type="entry name" value="Acid Proteases"/>
    <property type="match status" value="1"/>
</dbReference>
<dbReference type="SUPFAM" id="SSF50630">
    <property type="entry name" value="Acid proteases"/>
    <property type="match status" value="1"/>
</dbReference>
<comment type="caution">
    <text evidence="1">The sequence shown here is derived from an EMBL/GenBank/DDBJ whole genome shotgun (WGS) entry which is preliminary data.</text>
</comment>
<evidence type="ECO:0000313" key="2">
    <source>
        <dbReference type="Proteomes" id="UP000198211"/>
    </source>
</evidence>
<gene>
    <name evidence="1" type="ORF">PHMEG_00020877</name>
</gene>
<reference evidence="2" key="1">
    <citation type="submission" date="2017-03" db="EMBL/GenBank/DDBJ databases">
        <title>Phytopthora megakarya and P. palmivora, two closely related causual agents of cacao black pod achieved similar genome size and gene model numbers by different mechanisms.</title>
        <authorList>
            <person name="Ali S."/>
            <person name="Shao J."/>
            <person name="Larry D.J."/>
            <person name="Kronmiller B."/>
            <person name="Shen D."/>
            <person name="Strem M.D."/>
            <person name="Melnick R.L."/>
            <person name="Guiltinan M.J."/>
            <person name="Tyler B.M."/>
            <person name="Meinhardt L.W."/>
            <person name="Bailey B.A."/>
        </authorList>
    </citation>
    <scope>NUCLEOTIDE SEQUENCE [LARGE SCALE GENOMIC DNA]</scope>
    <source>
        <strain evidence="2">zdho120</strain>
    </source>
</reference>
<sequence>MKSSTLNNCTQKYQRSDDPILEISESESQYPLEVPLKPGKRYGWWEDHENGDMHGLTTIHGAVNDFRNKTLLDTDASVNIMSLGLARRLKIKLWTHRQIKVSGLGGITLGWSVVYVLKIWVGNIGEGVDVLLGMNFMHSTGVYEKAYLPDKETVIMCDDYPKSRGMDIPVCPEESIHLRPGQDAIVRIRYGRPTPNVTENWVTKVLYSARSWATTVKVVNVSDQNVWIDTRPAVARIVEYGQFPGQHGFVRPGKARYEEWQQLIHERTVSRQARMRSERLEQILREWKPPCTQTQRYEWSTKL</sequence>
<dbReference type="EMBL" id="NBNE01003805">
    <property type="protein sequence ID" value="OWZ06821.1"/>
    <property type="molecule type" value="Genomic_DNA"/>
</dbReference>
<dbReference type="InterPro" id="IPR021109">
    <property type="entry name" value="Peptidase_aspartic_dom_sf"/>
</dbReference>
<protein>
    <recommendedName>
        <fullName evidence="3">Aspartic protease</fullName>
    </recommendedName>
</protein>
<accession>A0A225VMQ6</accession>
<name>A0A225VMQ6_9STRA</name>
<organism evidence="1 2">
    <name type="scientific">Phytophthora megakarya</name>
    <dbReference type="NCBI Taxonomy" id="4795"/>
    <lineage>
        <taxon>Eukaryota</taxon>
        <taxon>Sar</taxon>
        <taxon>Stramenopiles</taxon>
        <taxon>Oomycota</taxon>
        <taxon>Peronosporomycetes</taxon>
        <taxon>Peronosporales</taxon>
        <taxon>Peronosporaceae</taxon>
        <taxon>Phytophthora</taxon>
    </lineage>
</organism>